<dbReference type="GeneID" id="25393256"/>
<feature type="domain" description="Core-binding (CB)" evidence="6">
    <location>
        <begin position="21"/>
        <end position="106"/>
    </location>
</feature>
<dbReference type="SUPFAM" id="SSF56349">
    <property type="entry name" value="DNA breaking-rejoining enzymes"/>
    <property type="match status" value="1"/>
</dbReference>
<dbReference type="AlphaFoldDB" id="A4FZZ7"/>
<reference evidence="7 8" key="1">
    <citation type="submission" date="2007-03" db="EMBL/GenBank/DDBJ databases">
        <title>Complete sequence of chromosome of Methanococcus maripaludis C5.</title>
        <authorList>
            <consortium name="US DOE Joint Genome Institute"/>
            <person name="Copeland A."/>
            <person name="Lucas S."/>
            <person name="Lapidus A."/>
            <person name="Barry K."/>
            <person name="Glavina del Rio T."/>
            <person name="Dalin E."/>
            <person name="Tice H."/>
            <person name="Pitluck S."/>
            <person name="Chertkov O."/>
            <person name="Brettin T."/>
            <person name="Bruce D."/>
            <person name="Han C."/>
            <person name="Detter J.C."/>
            <person name="Schmutz J."/>
            <person name="Larimer F."/>
            <person name="Land M."/>
            <person name="Hauser L."/>
            <person name="Kyrpides N."/>
            <person name="Mikhailova N."/>
            <person name="Sieprawska-Lupa M."/>
            <person name="Whitman W.B."/>
            <person name="Richardson P."/>
        </authorList>
    </citation>
    <scope>NUCLEOTIDE SEQUENCE [LARGE SCALE GENOMIC DNA]</scope>
    <source>
        <strain evidence="8">C5 / ATCC BAA-1333</strain>
    </source>
</reference>
<dbReference type="InterPro" id="IPR011010">
    <property type="entry name" value="DNA_brk_join_enz"/>
</dbReference>
<evidence type="ECO:0000313" key="8">
    <source>
        <dbReference type="Proteomes" id="UP000000253"/>
    </source>
</evidence>
<protein>
    <submittedName>
        <fullName evidence="7">Phage integrase family protein</fullName>
    </submittedName>
</protein>
<dbReference type="eggNOG" id="arCOG01241">
    <property type="taxonomic scope" value="Archaea"/>
</dbReference>
<dbReference type="GO" id="GO:0015074">
    <property type="term" value="P:DNA integration"/>
    <property type="evidence" value="ECO:0007669"/>
    <property type="project" value="UniProtKB-KW"/>
</dbReference>
<dbReference type="HOGENOM" id="CLU_027562_9_5_2"/>
<dbReference type="PANTHER" id="PTHR30349:SF41">
    <property type="entry name" value="INTEGRASE_RECOMBINASE PROTEIN MJ0367-RELATED"/>
    <property type="match status" value="1"/>
</dbReference>
<evidence type="ECO:0000259" key="5">
    <source>
        <dbReference type="PROSITE" id="PS51898"/>
    </source>
</evidence>
<evidence type="ECO:0000256" key="1">
    <source>
        <dbReference type="ARBA" id="ARBA00022908"/>
    </source>
</evidence>
<keyword evidence="3" id="KW-0233">DNA recombination</keyword>
<dbReference type="InterPro" id="IPR004107">
    <property type="entry name" value="Integrase_SAM-like_N"/>
</dbReference>
<dbReference type="KEGG" id="mmq:MmarC5_1484"/>
<dbReference type="Pfam" id="PF13495">
    <property type="entry name" value="Phage_int_SAM_4"/>
    <property type="match status" value="1"/>
</dbReference>
<keyword evidence="2 4" id="KW-0238">DNA-binding</keyword>
<dbReference type="Pfam" id="PF00589">
    <property type="entry name" value="Phage_integrase"/>
    <property type="match status" value="1"/>
</dbReference>
<evidence type="ECO:0000256" key="3">
    <source>
        <dbReference type="ARBA" id="ARBA00023172"/>
    </source>
</evidence>
<dbReference type="InterPro" id="IPR013762">
    <property type="entry name" value="Integrase-like_cat_sf"/>
</dbReference>
<dbReference type="OrthoDB" id="142231at2157"/>
<dbReference type="EMBL" id="CP000609">
    <property type="protein sequence ID" value="ABO35781.1"/>
    <property type="molecule type" value="Genomic_DNA"/>
</dbReference>
<dbReference type="Gene3D" id="1.10.443.10">
    <property type="entry name" value="Intergrase catalytic core"/>
    <property type="match status" value="1"/>
</dbReference>
<proteinExistence type="predicted"/>
<dbReference type="Proteomes" id="UP000000253">
    <property type="component" value="Chromosome"/>
</dbReference>
<dbReference type="STRING" id="402880.MmarC5_1484"/>
<dbReference type="InterPro" id="IPR002104">
    <property type="entry name" value="Integrase_catalytic"/>
</dbReference>
<dbReference type="PANTHER" id="PTHR30349">
    <property type="entry name" value="PHAGE INTEGRASE-RELATED"/>
    <property type="match status" value="1"/>
</dbReference>
<dbReference type="GO" id="GO:0006310">
    <property type="term" value="P:DNA recombination"/>
    <property type="evidence" value="ECO:0007669"/>
    <property type="project" value="UniProtKB-KW"/>
</dbReference>
<feature type="domain" description="Tyr recombinase" evidence="5">
    <location>
        <begin position="129"/>
        <end position="330"/>
    </location>
</feature>
<dbReference type="InterPro" id="IPR050090">
    <property type="entry name" value="Tyrosine_recombinase_XerCD"/>
</dbReference>
<dbReference type="PROSITE" id="PS51900">
    <property type="entry name" value="CB"/>
    <property type="match status" value="1"/>
</dbReference>
<evidence type="ECO:0000313" key="7">
    <source>
        <dbReference type="EMBL" id="ABO35781.1"/>
    </source>
</evidence>
<organism evidence="7 8">
    <name type="scientific">Methanococcus maripaludis (strain C5 / ATCC BAA-1333)</name>
    <dbReference type="NCBI Taxonomy" id="402880"/>
    <lineage>
        <taxon>Archaea</taxon>
        <taxon>Methanobacteriati</taxon>
        <taxon>Methanobacteriota</taxon>
        <taxon>Methanomada group</taxon>
        <taxon>Methanococci</taxon>
        <taxon>Methanococcales</taxon>
        <taxon>Methanococcaceae</taxon>
        <taxon>Methanococcus</taxon>
    </lineage>
</organism>
<dbReference type="InterPro" id="IPR044068">
    <property type="entry name" value="CB"/>
</dbReference>
<dbReference type="RefSeq" id="WP_011869231.1">
    <property type="nucleotide sequence ID" value="NC_009135.1"/>
</dbReference>
<accession>A4FZZ7</accession>
<evidence type="ECO:0000259" key="6">
    <source>
        <dbReference type="PROSITE" id="PS51900"/>
    </source>
</evidence>
<keyword evidence="1" id="KW-0229">DNA integration</keyword>
<name>A4FZZ7_METM5</name>
<dbReference type="GO" id="GO:0003677">
    <property type="term" value="F:DNA binding"/>
    <property type="evidence" value="ECO:0007669"/>
    <property type="project" value="UniProtKB-UniRule"/>
</dbReference>
<evidence type="ECO:0000256" key="4">
    <source>
        <dbReference type="PROSITE-ProRule" id="PRU01248"/>
    </source>
</evidence>
<dbReference type="InterPro" id="IPR010998">
    <property type="entry name" value="Integrase_recombinase_N"/>
</dbReference>
<dbReference type="Gene3D" id="1.10.150.130">
    <property type="match status" value="1"/>
</dbReference>
<gene>
    <name evidence="7" type="ordered locus">MmarC5_1484</name>
</gene>
<dbReference type="CDD" id="cd00397">
    <property type="entry name" value="DNA_BRE_C"/>
    <property type="match status" value="1"/>
</dbReference>
<sequence length="341" mass="40569">MSILKKLRVLKTNNKENELCPEFKKYLVEYEEARDEDNKQISTIRDNLASLGVFLMFCQNNNLHPQDFTKREFKAFFKYLDKQRNCGVKTRKKYLHMLSTFYYIQGYKNLFEYQLDSRKTRRYSNLPEIHYSKITPDEYDLIRDKLFEKIDYKKEDPYAGSSNFSRIRDLIAIETLWETGCRKSEVLNLKYIDFNKSKKTFTIVETKNYTEREVPFSDELAVALQEHMSKNKLTGLDDYIFQNTQDPKKPIPSRHLSKIFKEVVDELRKESKIEGRRVVLHSLRHARIVLFLKEGMPIHEVQRIAGHDSINTTIGYAHMKEMDHTIIPKAKEILNQSNKKR</sequence>
<dbReference type="PROSITE" id="PS51898">
    <property type="entry name" value="TYR_RECOMBINASE"/>
    <property type="match status" value="1"/>
</dbReference>
<evidence type="ECO:0000256" key="2">
    <source>
        <dbReference type="ARBA" id="ARBA00023125"/>
    </source>
</evidence>